<evidence type="ECO:0000313" key="2">
    <source>
        <dbReference type="Proteomes" id="UP001161406"/>
    </source>
</evidence>
<accession>A0ABQ5UFV6</accession>
<protein>
    <recommendedName>
        <fullName evidence="3">Glycoside hydrolase family 5 domain-containing protein</fullName>
    </recommendedName>
</protein>
<gene>
    <name evidence="1" type="ORF">GCM10007913_24600</name>
</gene>
<evidence type="ECO:0008006" key="3">
    <source>
        <dbReference type="Google" id="ProtNLM"/>
    </source>
</evidence>
<dbReference type="Proteomes" id="UP001161406">
    <property type="component" value="Unassembled WGS sequence"/>
</dbReference>
<dbReference type="InterPro" id="IPR017853">
    <property type="entry name" value="GH"/>
</dbReference>
<reference evidence="1" key="2">
    <citation type="submission" date="2023-01" db="EMBL/GenBank/DDBJ databases">
        <title>Draft genome sequence of Devosia yakushimensis strain NBRC 103855.</title>
        <authorList>
            <person name="Sun Q."/>
            <person name="Mori K."/>
        </authorList>
    </citation>
    <scope>NUCLEOTIDE SEQUENCE</scope>
    <source>
        <strain evidence="1">NBRC 103855</strain>
    </source>
</reference>
<dbReference type="SUPFAM" id="SSF51445">
    <property type="entry name" value="(Trans)glycosidases"/>
    <property type="match status" value="1"/>
</dbReference>
<evidence type="ECO:0000313" key="1">
    <source>
        <dbReference type="EMBL" id="GLQ10528.1"/>
    </source>
</evidence>
<sequence length="348" mass="39340">MDSATKTVVSIEGSRFLINGTPTHQGKSWKGHSIEGQLFNSRMVQALADDENPATRGVWMYPDMGEFSAQRNNDEFLAALKDYKAHGLDAVGINLQCGSPQGYSFVQPWILTAFEADGSLKQPWLDRLDKVITECDRLGMVVILGLFYWKQTRIFRDEQAVKAAVTNIVDWLAGRGARNVLLEIGNEVDLPYYQPIIHVDRCHELVQLAQQHAEGRFDTPNGRILVSTSICKPEPVTDALMGCIDYLLFHGNVAHHPDSIRLLSRLNRSREAFRDMPVMINEDDHFDFDQPDNNFAAAIGENVSWGYFDYRMNREGYEEGFQSLPVDWSISTARKKGFFTMLKQVTGA</sequence>
<dbReference type="RefSeq" id="WP_284391193.1">
    <property type="nucleotide sequence ID" value="NZ_BSNG01000001.1"/>
</dbReference>
<dbReference type="Gene3D" id="3.20.20.80">
    <property type="entry name" value="Glycosidases"/>
    <property type="match status" value="1"/>
</dbReference>
<name>A0ABQ5UFV6_9HYPH</name>
<keyword evidence="2" id="KW-1185">Reference proteome</keyword>
<reference evidence="1" key="1">
    <citation type="journal article" date="2014" name="Int. J. Syst. Evol. Microbiol.">
        <title>Complete genome of a new Firmicutes species belonging to the dominant human colonic microbiota ('Ruminococcus bicirculans') reveals two chromosomes and a selective capacity to utilize plant glucans.</title>
        <authorList>
            <consortium name="NISC Comparative Sequencing Program"/>
            <person name="Wegmann U."/>
            <person name="Louis P."/>
            <person name="Goesmann A."/>
            <person name="Henrissat B."/>
            <person name="Duncan S.H."/>
            <person name="Flint H.J."/>
        </authorList>
    </citation>
    <scope>NUCLEOTIDE SEQUENCE</scope>
    <source>
        <strain evidence="1">NBRC 103855</strain>
    </source>
</reference>
<proteinExistence type="predicted"/>
<dbReference type="EMBL" id="BSNG01000001">
    <property type="protein sequence ID" value="GLQ10528.1"/>
    <property type="molecule type" value="Genomic_DNA"/>
</dbReference>
<organism evidence="1 2">
    <name type="scientific">Devosia yakushimensis</name>
    <dbReference type="NCBI Taxonomy" id="470028"/>
    <lineage>
        <taxon>Bacteria</taxon>
        <taxon>Pseudomonadati</taxon>
        <taxon>Pseudomonadota</taxon>
        <taxon>Alphaproteobacteria</taxon>
        <taxon>Hyphomicrobiales</taxon>
        <taxon>Devosiaceae</taxon>
        <taxon>Devosia</taxon>
    </lineage>
</organism>
<comment type="caution">
    <text evidence="1">The sequence shown here is derived from an EMBL/GenBank/DDBJ whole genome shotgun (WGS) entry which is preliminary data.</text>
</comment>